<keyword evidence="3" id="KW-0611">Plant defense</keyword>
<evidence type="ECO:0000259" key="6">
    <source>
        <dbReference type="PROSITE" id="PS50104"/>
    </source>
</evidence>
<dbReference type="SUPFAM" id="SSF52058">
    <property type="entry name" value="L domain-like"/>
    <property type="match status" value="1"/>
</dbReference>
<dbReference type="Gene3D" id="3.40.50.300">
    <property type="entry name" value="P-loop containing nucleotide triphosphate hydrolases"/>
    <property type="match status" value="1"/>
</dbReference>
<keyword evidence="1" id="KW-0433">Leucine-rich repeat</keyword>
<dbReference type="InterPro" id="IPR044974">
    <property type="entry name" value="Disease_R_plants"/>
</dbReference>
<dbReference type="Gene3D" id="3.40.50.10140">
    <property type="entry name" value="Toll/interleukin-1 receptor homology (TIR) domain"/>
    <property type="match status" value="1"/>
</dbReference>
<keyword evidence="4" id="KW-0520">NAD</keyword>
<gene>
    <name evidence="7" type="ORF">KIW84_056059</name>
</gene>
<dbReference type="InterPro" id="IPR027417">
    <property type="entry name" value="P-loop_NTPase"/>
</dbReference>
<dbReference type="InterPro" id="IPR036390">
    <property type="entry name" value="WH_DNA-bd_sf"/>
</dbReference>
<sequence length="1062" mass="120496">MEQQQTVFPSSNGAYIYDVFLSFRGEDTRYGFTGNLYRALHLKGIRTFMDNEVIKRGQQISPTIFKAIQEARIAIVVFSKTYASSKWCLQELVKIIGCYKDKELTVIPVFYKVDPSEVRNHTGNYGHQLAMHEEKMKEEVRSWRLALREASNLAGWTFRDGYEYEYEFIKRIADTVHSTSKQNLSHVDDHAVGLEMRVSNILYRLQMLDPTVIMIGICGVGGIGKTTLARAVYDSIGQQFEGICFLHDVRVNSTKYGLTYLQQVILSDTVGESMKLCNENEGISILIKKLQNKRILLILDDVDKLDQLKNLAGTPSWFGCGSRIIITTRRKDILAAHGVGNIYDVPVFSYHEALVLLSSIAPKRPNLDVVWGRAIRYSRGLPLVLKIIGSDLSEKSPDEWEISLGRYEKICNEETQSILEVSCNSLNEHEKRIFIDIACFFAGEPFSYVKEVLSACGFYTKYGIDRLKDRSLISITPSGSLIVHDHIIDMAMNIVLQESPTNPCKRSRLWLPEDVLRVLDETAFGKENDKIEVMVLDNLPQGSVEKLSDKAFKEMKSLRILIIKDAVYSEVLQHLPDSLRVLDWSGYPSCCLPPDFVNLPSSCLIFNKFMNMKCLISIDFTDCIYITEVPDMSGIPNLRTLYLDNCINVTKIHNSVGFLDNLKELTATGCTNLETIPDSFELASLKVLSISECPNLVRFPEILCKIENLRHINLWQTGIEELPFSIGNVTGLEVLTLMDCTRLDKLPSSIFTLPRLQEIQADSCKGFGISTECEDNNGPVKFTVSSNKIHLYLSSCNLTNQHLFICLRGFANVVHLDLSCSNFTVLPPCIKECINLNTLLLTNCNQLQEISVIPTNLRDIDAVNCTSLTSQSQSVLSSQAFHETGEKSVMLPGSSIPEWFDHRSNEGSISFYARERIPSICVCVVFGVLEKLPHHFLVNVCSIINGHKTILSQCSSWSIVKEHVWMFDLRDFIGRRETWLKRGWNHVEISCEDCQDEHLMAQAVHGLRRMTIVKWYGIHVYRQENNTMENILFTSANTQQESNINDERLNGDNRPLSKRQCR</sequence>
<dbReference type="GO" id="GO:0043531">
    <property type="term" value="F:ADP binding"/>
    <property type="evidence" value="ECO:0007669"/>
    <property type="project" value="InterPro"/>
</dbReference>
<feature type="region of interest" description="Disordered" evidence="5">
    <location>
        <begin position="1043"/>
        <end position="1062"/>
    </location>
</feature>
<protein>
    <recommendedName>
        <fullName evidence="6">TIR domain-containing protein</fullName>
    </recommendedName>
</protein>
<evidence type="ECO:0000256" key="1">
    <source>
        <dbReference type="ARBA" id="ARBA00022614"/>
    </source>
</evidence>
<evidence type="ECO:0000256" key="2">
    <source>
        <dbReference type="ARBA" id="ARBA00022737"/>
    </source>
</evidence>
<dbReference type="Gene3D" id="1.10.8.430">
    <property type="entry name" value="Helical domain of apoptotic protease-activating factors"/>
    <property type="match status" value="1"/>
</dbReference>
<comment type="caution">
    <text evidence="7">The sequence shown here is derived from an EMBL/GenBank/DDBJ whole genome shotgun (WGS) entry which is preliminary data.</text>
</comment>
<dbReference type="GO" id="GO:0007165">
    <property type="term" value="P:signal transduction"/>
    <property type="evidence" value="ECO:0007669"/>
    <property type="project" value="InterPro"/>
</dbReference>
<organism evidence="7 8">
    <name type="scientific">Pisum sativum</name>
    <name type="common">Garden pea</name>
    <name type="synonym">Lathyrus oleraceus</name>
    <dbReference type="NCBI Taxonomy" id="3888"/>
    <lineage>
        <taxon>Eukaryota</taxon>
        <taxon>Viridiplantae</taxon>
        <taxon>Streptophyta</taxon>
        <taxon>Embryophyta</taxon>
        <taxon>Tracheophyta</taxon>
        <taxon>Spermatophyta</taxon>
        <taxon>Magnoliopsida</taxon>
        <taxon>eudicotyledons</taxon>
        <taxon>Gunneridae</taxon>
        <taxon>Pentapetalae</taxon>
        <taxon>rosids</taxon>
        <taxon>fabids</taxon>
        <taxon>Fabales</taxon>
        <taxon>Fabaceae</taxon>
        <taxon>Papilionoideae</taxon>
        <taxon>50 kb inversion clade</taxon>
        <taxon>NPAAA clade</taxon>
        <taxon>Hologalegina</taxon>
        <taxon>IRL clade</taxon>
        <taxon>Fabeae</taxon>
        <taxon>Lathyrus</taxon>
    </lineage>
</organism>
<dbReference type="SMART" id="SM00255">
    <property type="entry name" value="TIR"/>
    <property type="match status" value="1"/>
</dbReference>
<keyword evidence="2" id="KW-0677">Repeat</keyword>
<dbReference type="Pfam" id="PF23282">
    <property type="entry name" value="WHD_ROQ1"/>
    <property type="match status" value="1"/>
</dbReference>
<dbReference type="PRINTS" id="PR00364">
    <property type="entry name" value="DISEASERSIST"/>
</dbReference>
<evidence type="ECO:0000256" key="3">
    <source>
        <dbReference type="ARBA" id="ARBA00022821"/>
    </source>
</evidence>
<dbReference type="FunFam" id="3.40.50.10140:FF:000007">
    <property type="entry name" value="Disease resistance protein (TIR-NBS-LRR class)"/>
    <property type="match status" value="1"/>
</dbReference>
<dbReference type="OrthoDB" id="1386309at2759"/>
<dbReference type="InterPro" id="IPR035897">
    <property type="entry name" value="Toll_tir_struct_dom_sf"/>
</dbReference>
<dbReference type="InterPro" id="IPR000157">
    <property type="entry name" value="TIR_dom"/>
</dbReference>
<name>A0A9D5AKK5_PEA</name>
<dbReference type="Pfam" id="PF00931">
    <property type="entry name" value="NB-ARC"/>
    <property type="match status" value="1"/>
</dbReference>
<dbReference type="InterPro" id="IPR002182">
    <property type="entry name" value="NB-ARC"/>
</dbReference>
<dbReference type="InterPro" id="IPR042197">
    <property type="entry name" value="Apaf_helical"/>
</dbReference>
<dbReference type="InterPro" id="IPR032675">
    <property type="entry name" value="LRR_dom_sf"/>
</dbReference>
<dbReference type="Gene3D" id="3.80.10.10">
    <property type="entry name" value="Ribonuclease Inhibitor"/>
    <property type="match status" value="2"/>
</dbReference>
<dbReference type="SUPFAM" id="SSF52540">
    <property type="entry name" value="P-loop containing nucleoside triphosphate hydrolases"/>
    <property type="match status" value="1"/>
</dbReference>
<dbReference type="PANTHER" id="PTHR11017">
    <property type="entry name" value="LEUCINE-RICH REPEAT-CONTAINING PROTEIN"/>
    <property type="match status" value="1"/>
</dbReference>
<dbReference type="Gramene" id="Psat05G0605900-T1">
    <property type="protein sequence ID" value="KAI5410766.1"/>
    <property type="gene ID" value="KIW84_056059"/>
</dbReference>
<proteinExistence type="predicted"/>
<dbReference type="EMBL" id="JAMSHJ010000005">
    <property type="protein sequence ID" value="KAI5410766.1"/>
    <property type="molecule type" value="Genomic_DNA"/>
</dbReference>
<dbReference type="Proteomes" id="UP001058974">
    <property type="component" value="Chromosome 5"/>
</dbReference>
<dbReference type="PANTHER" id="PTHR11017:SF280">
    <property type="entry name" value="RESISTANCE PROTEIN (TIR-NBS-LRR CLASS), PUTATIVE-RELATED"/>
    <property type="match status" value="1"/>
</dbReference>
<dbReference type="GO" id="GO:0006952">
    <property type="term" value="P:defense response"/>
    <property type="evidence" value="ECO:0007669"/>
    <property type="project" value="UniProtKB-KW"/>
</dbReference>
<feature type="domain" description="TIR" evidence="6">
    <location>
        <begin position="15"/>
        <end position="180"/>
    </location>
</feature>
<dbReference type="Pfam" id="PF23286">
    <property type="entry name" value="LRR_13"/>
    <property type="match status" value="1"/>
</dbReference>
<reference evidence="7 8" key="1">
    <citation type="journal article" date="2022" name="Nat. Genet.">
        <title>Improved pea reference genome and pan-genome highlight genomic features and evolutionary characteristics.</title>
        <authorList>
            <person name="Yang T."/>
            <person name="Liu R."/>
            <person name="Luo Y."/>
            <person name="Hu S."/>
            <person name="Wang D."/>
            <person name="Wang C."/>
            <person name="Pandey M.K."/>
            <person name="Ge S."/>
            <person name="Xu Q."/>
            <person name="Li N."/>
            <person name="Li G."/>
            <person name="Huang Y."/>
            <person name="Saxena R.K."/>
            <person name="Ji Y."/>
            <person name="Li M."/>
            <person name="Yan X."/>
            <person name="He Y."/>
            <person name="Liu Y."/>
            <person name="Wang X."/>
            <person name="Xiang C."/>
            <person name="Varshney R.K."/>
            <person name="Ding H."/>
            <person name="Gao S."/>
            <person name="Zong X."/>
        </authorList>
    </citation>
    <scope>NUCLEOTIDE SEQUENCE [LARGE SCALE GENOMIC DNA]</scope>
    <source>
        <strain evidence="7 8">cv. Zhongwan 6</strain>
    </source>
</reference>
<dbReference type="Pfam" id="PF01582">
    <property type="entry name" value="TIR"/>
    <property type="match status" value="1"/>
</dbReference>
<evidence type="ECO:0000313" key="7">
    <source>
        <dbReference type="EMBL" id="KAI5410766.1"/>
    </source>
</evidence>
<dbReference type="AlphaFoldDB" id="A0A9D5AKK5"/>
<evidence type="ECO:0000256" key="5">
    <source>
        <dbReference type="SAM" id="MobiDB-lite"/>
    </source>
</evidence>
<dbReference type="InterPro" id="IPR058546">
    <property type="entry name" value="RPS4B/Roq1-like_LRR"/>
</dbReference>
<dbReference type="PROSITE" id="PS50104">
    <property type="entry name" value="TIR"/>
    <property type="match status" value="1"/>
</dbReference>
<dbReference type="SUPFAM" id="SSF46785">
    <property type="entry name" value="Winged helix' DNA-binding domain"/>
    <property type="match status" value="1"/>
</dbReference>
<dbReference type="SUPFAM" id="SSF52200">
    <property type="entry name" value="Toll/Interleukin receptor TIR domain"/>
    <property type="match status" value="1"/>
</dbReference>
<evidence type="ECO:0000256" key="4">
    <source>
        <dbReference type="ARBA" id="ARBA00023027"/>
    </source>
</evidence>
<accession>A0A9D5AKK5</accession>
<evidence type="ECO:0000313" key="8">
    <source>
        <dbReference type="Proteomes" id="UP001058974"/>
    </source>
</evidence>
<dbReference type="InterPro" id="IPR058192">
    <property type="entry name" value="WHD_ROQ1-like"/>
</dbReference>
<keyword evidence="8" id="KW-1185">Reference proteome</keyword>